<dbReference type="Proteomes" id="UP000198611">
    <property type="component" value="Unassembled WGS sequence"/>
</dbReference>
<dbReference type="EMBL" id="FOMJ01000018">
    <property type="protein sequence ID" value="SFD96150.1"/>
    <property type="molecule type" value="Genomic_DNA"/>
</dbReference>
<dbReference type="AlphaFoldDB" id="A0A1I1WSU3"/>
<dbReference type="OrthoDB" id="9803231at2"/>
<feature type="region of interest" description="Disordered" evidence="1">
    <location>
        <begin position="243"/>
        <end position="267"/>
    </location>
</feature>
<sequence>MTISKEDSARLLWEQLPDSAREAFEQARLMLGIPLTFQGAIPIADNLAFLQSRIRTLIGAERIAPLWEFVDGICRLPKEVPLQTEPWLTAIEAGKGYKDPLHGCKENYPVWSALWFRHHLDDRDGPRAGQPDAGSGYAWVYQGLQAQYVAGYLRLTSGQREELKSRVEVAGRSIRQLHGPNDKTAEDHDYVLEWLREAIGDPGELFNALVAAKGKLQGTATHSTGYGLGCLAELLRVAHSLSEPPAIEERQSGSRRGDGGREGGARLDANRLWPQHAYYRYFNGKTGHAELVAEGGALEIEEPDEKTHREILDAGLDPREYRGAGETAWVNVKALTDGPEEELVQLAPLASLYAAARGRARQMRMQVQRLPFDRGRVRLAELATLTSAMAADYEAFARAEPTKKKERENRTQTLRMLRVAATALTTGAKPSRLLPKGQFQAIESAKDLPYDYQLAVNLEHRMWVRPYDPPARNPLRAEESGGAIDMRPRVALPDIWSVTANTVAEDQVADWNTHKSATLEAHWQAFLGRHDLSSVRKKWLSFDGLADILPSWWLGLEEGAQLERQMLFRRDCNDPLVSAHLTRLMRGVPVGPHSPGPDAAFARCSTSSTGG</sequence>
<evidence type="ECO:0000313" key="2">
    <source>
        <dbReference type="EMBL" id="SFD96150.1"/>
    </source>
</evidence>
<accession>A0A1I1WSU3</accession>
<name>A0A1I1WSU3_9GAMM</name>
<dbReference type="RefSeq" id="WP_143613317.1">
    <property type="nucleotide sequence ID" value="NZ_FOMJ01000018.1"/>
</dbReference>
<keyword evidence="3" id="KW-1185">Reference proteome</keyword>
<organism evidence="2 3">
    <name type="scientific">Thiohalospira halophila DSM 15071</name>
    <dbReference type="NCBI Taxonomy" id="1123397"/>
    <lineage>
        <taxon>Bacteria</taxon>
        <taxon>Pseudomonadati</taxon>
        <taxon>Pseudomonadota</taxon>
        <taxon>Gammaproteobacteria</taxon>
        <taxon>Thiohalospirales</taxon>
        <taxon>Thiohalospiraceae</taxon>
        <taxon>Thiohalospira</taxon>
    </lineage>
</organism>
<feature type="region of interest" description="Disordered" evidence="1">
    <location>
        <begin position="589"/>
        <end position="611"/>
    </location>
</feature>
<gene>
    <name evidence="2" type="ORF">SAMN05660831_02692</name>
</gene>
<reference evidence="2 3" key="1">
    <citation type="submission" date="2016-10" db="EMBL/GenBank/DDBJ databases">
        <authorList>
            <person name="de Groot N.N."/>
        </authorList>
    </citation>
    <scope>NUCLEOTIDE SEQUENCE [LARGE SCALE GENOMIC DNA]</scope>
    <source>
        <strain evidence="2 3">HL3</strain>
    </source>
</reference>
<proteinExistence type="predicted"/>
<evidence type="ECO:0000313" key="3">
    <source>
        <dbReference type="Proteomes" id="UP000198611"/>
    </source>
</evidence>
<protein>
    <submittedName>
        <fullName evidence="2">Uncharacterized protein</fullName>
    </submittedName>
</protein>
<evidence type="ECO:0000256" key="1">
    <source>
        <dbReference type="SAM" id="MobiDB-lite"/>
    </source>
</evidence>
<feature type="compositionally biased region" description="Basic and acidic residues" evidence="1">
    <location>
        <begin position="247"/>
        <end position="267"/>
    </location>
</feature>